<name>A0A674MRI2_TAKRU</name>
<evidence type="ECO:0000256" key="1">
    <source>
        <dbReference type="SAM" id="MobiDB-lite"/>
    </source>
</evidence>
<keyword evidence="3" id="KW-1185">Reference proteome</keyword>
<feature type="region of interest" description="Disordered" evidence="1">
    <location>
        <begin position="52"/>
        <end position="82"/>
    </location>
</feature>
<proteinExistence type="predicted"/>
<sequence length="82" mass="8685">SKKPICTLTLTCKTCIDVQRATASPHSEKPADVVCASGQDTTWKDPWGGVLGKSGWEESPRWTSAPRVRSGWLPSSAGAPCG</sequence>
<reference evidence="2" key="2">
    <citation type="submission" date="2025-08" db="UniProtKB">
        <authorList>
            <consortium name="Ensembl"/>
        </authorList>
    </citation>
    <scope>IDENTIFICATION</scope>
</reference>
<evidence type="ECO:0000313" key="3">
    <source>
        <dbReference type="Proteomes" id="UP000005226"/>
    </source>
</evidence>
<evidence type="ECO:0000313" key="2">
    <source>
        <dbReference type="Ensembl" id="ENSTRUP00000063741.1"/>
    </source>
</evidence>
<accession>A0A674MRI2</accession>
<organism evidence="2 3">
    <name type="scientific">Takifugu rubripes</name>
    <name type="common">Japanese pufferfish</name>
    <name type="synonym">Fugu rubripes</name>
    <dbReference type="NCBI Taxonomy" id="31033"/>
    <lineage>
        <taxon>Eukaryota</taxon>
        <taxon>Metazoa</taxon>
        <taxon>Chordata</taxon>
        <taxon>Craniata</taxon>
        <taxon>Vertebrata</taxon>
        <taxon>Euteleostomi</taxon>
        <taxon>Actinopterygii</taxon>
        <taxon>Neopterygii</taxon>
        <taxon>Teleostei</taxon>
        <taxon>Neoteleostei</taxon>
        <taxon>Acanthomorphata</taxon>
        <taxon>Eupercaria</taxon>
        <taxon>Tetraodontiformes</taxon>
        <taxon>Tetradontoidea</taxon>
        <taxon>Tetraodontidae</taxon>
        <taxon>Takifugu</taxon>
    </lineage>
</organism>
<reference evidence="2 3" key="1">
    <citation type="journal article" date="2011" name="Genome Biol. Evol.">
        <title>Integration of the genetic map and genome assembly of fugu facilitates insights into distinct features of genome evolution in teleosts and mammals.</title>
        <authorList>
            <person name="Kai W."/>
            <person name="Kikuchi K."/>
            <person name="Tohari S."/>
            <person name="Chew A.K."/>
            <person name="Tay A."/>
            <person name="Fujiwara A."/>
            <person name="Hosoya S."/>
            <person name="Suetake H."/>
            <person name="Naruse K."/>
            <person name="Brenner S."/>
            <person name="Suzuki Y."/>
            <person name="Venkatesh B."/>
        </authorList>
    </citation>
    <scope>NUCLEOTIDE SEQUENCE [LARGE SCALE GENOMIC DNA]</scope>
</reference>
<protein>
    <submittedName>
        <fullName evidence="2">Uncharacterized protein</fullName>
    </submittedName>
</protein>
<dbReference type="Ensembl" id="ENSTRUT00000060400.1">
    <property type="protein sequence ID" value="ENSTRUP00000063741.1"/>
    <property type="gene ID" value="ENSTRUG00000026160.1"/>
</dbReference>
<dbReference type="Proteomes" id="UP000005226">
    <property type="component" value="Chromosome 6"/>
</dbReference>
<reference evidence="2" key="3">
    <citation type="submission" date="2025-09" db="UniProtKB">
        <authorList>
            <consortium name="Ensembl"/>
        </authorList>
    </citation>
    <scope>IDENTIFICATION</scope>
</reference>
<dbReference type="InParanoid" id="A0A674MRI2"/>
<dbReference type="AlphaFoldDB" id="A0A674MRI2"/>